<dbReference type="PANTHER" id="PTHR40072">
    <property type="entry name" value="MOLYBDOPTERIN-GUANINE DINUCLEOTIDE BIOSYNTHESIS ADAPTER PROTEIN-RELATED"/>
    <property type="match status" value="1"/>
</dbReference>
<evidence type="ECO:0000259" key="1">
    <source>
        <dbReference type="Pfam" id="PF03205"/>
    </source>
</evidence>
<dbReference type="PANTHER" id="PTHR40072:SF1">
    <property type="entry name" value="MOLYBDOPTERIN-GUANINE DINUCLEOTIDE BIOSYNTHESIS ADAPTER PROTEIN"/>
    <property type="match status" value="1"/>
</dbReference>
<dbReference type="Gene3D" id="3.40.50.300">
    <property type="entry name" value="P-loop containing nucleotide triphosphate hydrolases"/>
    <property type="match status" value="1"/>
</dbReference>
<dbReference type="Pfam" id="PF03205">
    <property type="entry name" value="MobB"/>
    <property type="match status" value="1"/>
</dbReference>
<name>A0A0P6WRY9_9BACI</name>
<organism evidence="2 3">
    <name type="scientific">Rossellomorea vietnamensis</name>
    <dbReference type="NCBI Taxonomy" id="218284"/>
    <lineage>
        <taxon>Bacteria</taxon>
        <taxon>Bacillati</taxon>
        <taxon>Bacillota</taxon>
        <taxon>Bacilli</taxon>
        <taxon>Bacillales</taxon>
        <taxon>Bacillaceae</taxon>
        <taxon>Rossellomorea</taxon>
    </lineage>
</organism>
<dbReference type="NCBIfam" id="TIGR00176">
    <property type="entry name" value="mobB"/>
    <property type="match status" value="1"/>
</dbReference>
<dbReference type="InterPro" id="IPR027417">
    <property type="entry name" value="P-loop_NTPase"/>
</dbReference>
<dbReference type="AlphaFoldDB" id="A0A0P6WRY9"/>
<dbReference type="GO" id="GO:0006777">
    <property type="term" value="P:Mo-molybdopterin cofactor biosynthetic process"/>
    <property type="evidence" value="ECO:0007669"/>
    <property type="project" value="InterPro"/>
</dbReference>
<evidence type="ECO:0000313" key="3">
    <source>
        <dbReference type="Proteomes" id="UP000050398"/>
    </source>
</evidence>
<accession>A0A0P6WRY9</accession>
<dbReference type="InterPro" id="IPR004435">
    <property type="entry name" value="MobB_dom"/>
</dbReference>
<dbReference type="GO" id="GO:0005525">
    <property type="term" value="F:GTP binding"/>
    <property type="evidence" value="ECO:0007669"/>
    <property type="project" value="InterPro"/>
</dbReference>
<dbReference type="Proteomes" id="UP000050398">
    <property type="component" value="Unassembled WGS sequence"/>
</dbReference>
<protein>
    <recommendedName>
        <fullName evidence="1">Molybdopterin-guanine dinucleotide biosynthesis protein B (MobB) domain-containing protein</fullName>
    </recommendedName>
</protein>
<proteinExistence type="predicted"/>
<sequence>MGVLEDLSVIQVVGFKNSGKTSLVCNMIQWAAESGISVSSCKHHGHGGKPDVVEGTDSTLHQRAGAAISGVEGGGMLQLAISKSDWQLDDILSIYSYMKTDLVIVEGYKREGYPKIVLLRNQSDQRILQEIENVVAVIAPFPIEEQKVTIAYFSNDGMKEFEKWYLSWLQASLKKKERGF</sequence>
<dbReference type="SUPFAM" id="SSF52540">
    <property type="entry name" value="P-loop containing nucleoside triphosphate hydrolases"/>
    <property type="match status" value="1"/>
</dbReference>
<dbReference type="EMBL" id="LIXZ01000009">
    <property type="protein sequence ID" value="KPL59166.1"/>
    <property type="molecule type" value="Genomic_DNA"/>
</dbReference>
<reference evidence="2 3" key="1">
    <citation type="submission" date="2015-08" db="EMBL/GenBank/DDBJ databases">
        <title>Draft Genome Sequence of Bacillus vietnamensis UCD-SED5.</title>
        <authorList>
            <person name="Lee R.D."/>
            <person name="Jospin G."/>
            <person name="Lang J.M."/>
            <person name="Coil D.A."/>
            <person name="Eisen J.A."/>
        </authorList>
    </citation>
    <scope>NUCLEOTIDE SEQUENCE [LARGE SCALE GENOMIC DNA]</scope>
    <source>
        <strain evidence="2 3">UCD-SED5</strain>
    </source>
</reference>
<feature type="domain" description="Molybdopterin-guanine dinucleotide biosynthesis protein B (MobB)" evidence="1">
    <location>
        <begin position="9"/>
        <end position="139"/>
    </location>
</feature>
<comment type="caution">
    <text evidence="2">The sequence shown here is derived from an EMBL/GenBank/DDBJ whole genome shotgun (WGS) entry which is preliminary data.</text>
</comment>
<dbReference type="PATRIC" id="fig|218284.4.peg.4399"/>
<evidence type="ECO:0000313" key="2">
    <source>
        <dbReference type="EMBL" id="KPL59166.1"/>
    </source>
</evidence>
<gene>
    <name evidence="2" type="ORF">AM506_13325</name>
</gene>
<dbReference type="InterPro" id="IPR052539">
    <property type="entry name" value="MGD_biosynthesis_adapter"/>
</dbReference>